<sequence length="121" mass="13024">MEEHAEGEAERAASAALAIPHTHGAVAIASTTGRLLTRVEGLAVGIEYIPVCRRGARGVGVLARWETLKTKGPAPDPLGNWSYMRDLARDMVRVLHNHRTAEQPKVFVGRPGMPPLTPSTP</sequence>
<name>A0ABZ1LFS6_9ACTN</name>
<organism evidence="1 2">
    <name type="scientific">Streptomyces zaomyceticus</name>
    <dbReference type="NCBI Taxonomy" id="68286"/>
    <lineage>
        <taxon>Bacteria</taxon>
        <taxon>Bacillati</taxon>
        <taxon>Actinomycetota</taxon>
        <taxon>Actinomycetes</taxon>
        <taxon>Kitasatosporales</taxon>
        <taxon>Streptomycetaceae</taxon>
        <taxon>Streptomyces</taxon>
    </lineage>
</organism>
<dbReference type="EMBL" id="CP108188">
    <property type="protein sequence ID" value="WTR71198.1"/>
    <property type="molecule type" value="Genomic_DNA"/>
</dbReference>
<evidence type="ECO:0000313" key="2">
    <source>
        <dbReference type="Proteomes" id="UP001622594"/>
    </source>
</evidence>
<evidence type="ECO:0000313" key="1">
    <source>
        <dbReference type="EMBL" id="WTR71198.1"/>
    </source>
</evidence>
<proteinExistence type="predicted"/>
<keyword evidence="2" id="KW-1185">Reference proteome</keyword>
<accession>A0ABZ1LFS6</accession>
<gene>
    <name evidence="1" type="ORF">OG814_18860</name>
</gene>
<reference evidence="1 2" key="1">
    <citation type="submission" date="2022-10" db="EMBL/GenBank/DDBJ databases">
        <title>The complete genomes of actinobacterial strains from the NBC collection.</title>
        <authorList>
            <person name="Joergensen T.S."/>
            <person name="Alvarez Arevalo M."/>
            <person name="Sterndorff E.B."/>
            <person name="Faurdal D."/>
            <person name="Vuksanovic O."/>
            <person name="Mourched A.-S."/>
            <person name="Charusanti P."/>
            <person name="Shaw S."/>
            <person name="Blin K."/>
            <person name="Weber T."/>
        </authorList>
    </citation>
    <scope>NUCLEOTIDE SEQUENCE [LARGE SCALE GENOMIC DNA]</scope>
    <source>
        <strain evidence="1 2">NBC_00123</strain>
    </source>
</reference>
<protein>
    <submittedName>
        <fullName evidence="1">Uncharacterized protein</fullName>
    </submittedName>
</protein>
<dbReference type="Proteomes" id="UP001622594">
    <property type="component" value="Chromosome"/>
</dbReference>
<dbReference type="RefSeq" id="WP_406335018.1">
    <property type="nucleotide sequence ID" value="NZ_CP108188.1"/>
</dbReference>